<dbReference type="RefSeq" id="WP_109022010.1">
    <property type="nucleotide sequence ID" value="NZ_AP025028.1"/>
</dbReference>
<keyword evidence="3" id="KW-1185">Reference proteome</keyword>
<dbReference type="PANTHER" id="PTHR41386:SF1">
    <property type="entry name" value="MEMBRANE PROTEIN"/>
    <property type="match status" value="1"/>
</dbReference>
<reference evidence="2 3" key="1">
    <citation type="submission" date="2021-08" db="EMBL/GenBank/DDBJ databases">
        <title>Complete genome sequence of Leptospira kobayashii strain E30.</title>
        <authorList>
            <person name="Nakao R."/>
            <person name="Nakamura S."/>
            <person name="Masuzawa T."/>
            <person name="Koizumi N."/>
        </authorList>
    </citation>
    <scope>NUCLEOTIDE SEQUENCE [LARGE SCALE GENOMIC DNA]</scope>
    <source>
        <strain evidence="2 3">E30</strain>
    </source>
</reference>
<dbReference type="EMBL" id="AP025028">
    <property type="protein sequence ID" value="BDA77413.1"/>
    <property type="molecule type" value="Genomic_DNA"/>
</dbReference>
<keyword evidence="1" id="KW-1133">Transmembrane helix</keyword>
<feature type="transmembrane region" description="Helical" evidence="1">
    <location>
        <begin position="117"/>
        <end position="137"/>
    </location>
</feature>
<feature type="transmembrane region" description="Helical" evidence="1">
    <location>
        <begin position="143"/>
        <end position="166"/>
    </location>
</feature>
<keyword evidence="1" id="KW-0472">Membrane</keyword>
<organism evidence="2 3">
    <name type="scientific">Leptospira kobayashii</name>
    <dbReference type="NCBI Taxonomy" id="1917830"/>
    <lineage>
        <taxon>Bacteria</taxon>
        <taxon>Pseudomonadati</taxon>
        <taxon>Spirochaetota</taxon>
        <taxon>Spirochaetia</taxon>
        <taxon>Leptospirales</taxon>
        <taxon>Leptospiraceae</taxon>
        <taxon>Leptospira</taxon>
    </lineage>
</organism>
<dbReference type="InterPro" id="IPR010406">
    <property type="entry name" value="DUF1003"/>
</dbReference>
<keyword evidence="1" id="KW-0812">Transmembrane</keyword>
<dbReference type="Proteomes" id="UP000245263">
    <property type="component" value="Chromosome 1"/>
</dbReference>
<evidence type="ECO:0000313" key="2">
    <source>
        <dbReference type="EMBL" id="BDA77413.1"/>
    </source>
</evidence>
<accession>A0ABN6K8X9</accession>
<name>A0ABN6K8X9_9LEPT</name>
<sequence>MDFKKCAVCNKDYPSAELILGDNIHHEIERLIKVDRPGWKDSSYICKNDYEKYRISHIIELISDEHSQIEKLESEVVRNIKASELVTSSLSPDSNQEFTFGEKIADKVAEFGGSWKFIILFFVLLTAWIVINSHFLLTKPFDPFPFILMNLILSCLAAIQAPIIMMSQNRQEAKDRLRAENDYKINLKAEIEIRTLHEKVDHLLLAQWSKMIEIQKLQIDLLSEIREKVKTEKI</sequence>
<dbReference type="Pfam" id="PF06210">
    <property type="entry name" value="DUF1003"/>
    <property type="match status" value="1"/>
</dbReference>
<proteinExistence type="predicted"/>
<protein>
    <recommendedName>
        <fullName evidence="4">PF06210 family protein</fullName>
    </recommendedName>
</protein>
<gene>
    <name evidence="2" type="ORF">LPTSP3_g03430</name>
</gene>
<dbReference type="PANTHER" id="PTHR41386">
    <property type="entry name" value="INTEGRAL MEMBRANE PROTEIN-RELATED"/>
    <property type="match status" value="1"/>
</dbReference>
<evidence type="ECO:0008006" key="4">
    <source>
        <dbReference type="Google" id="ProtNLM"/>
    </source>
</evidence>
<evidence type="ECO:0000256" key="1">
    <source>
        <dbReference type="SAM" id="Phobius"/>
    </source>
</evidence>
<evidence type="ECO:0000313" key="3">
    <source>
        <dbReference type="Proteomes" id="UP000245263"/>
    </source>
</evidence>